<feature type="chain" id="PRO_5039926001" evidence="4">
    <location>
        <begin position="21"/>
        <end position="336"/>
    </location>
</feature>
<evidence type="ECO:0000256" key="4">
    <source>
        <dbReference type="SAM" id="SignalP"/>
    </source>
</evidence>
<evidence type="ECO:0000256" key="1">
    <source>
        <dbReference type="ARBA" id="ARBA00004474"/>
    </source>
</evidence>
<organism evidence="6 7">
    <name type="scientific">Nitzschia inconspicua</name>
    <dbReference type="NCBI Taxonomy" id="303405"/>
    <lineage>
        <taxon>Eukaryota</taxon>
        <taxon>Sar</taxon>
        <taxon>Stramenopiles</taxon>
        <taxon>Ochrophyta</taxon>
        <taxon>Bacillariophyta</taxon>
        <taxon>Bacillariophyceae</taxon>
        <taxon>Bacillariophycidae</taxon>
        <taxon>Bacillariales</taxon>
        <taxon>Bacillariaceae</taxon>
        <taxon>Nitzschia</taxon>
    </lineage>
</organism>
<name>A0A9K3M6I0_9STRA</name>
<dbReference type="Pfam" id="PF04755">
    <property type="entry name" value="PAP_fibrillin"/>
    <property type="match status" value="1"/>
</dbReference>
<gene>
    <name evidence="6" type="ORF">IV203_013800</name>
</gene>
<keyword evidence="2" id="KW-0934">Plastid</keyword>
<comment type="caution">
    <text evidence="6">The sequence shown here is derived from an EMBL/GenBank/DDBJ whole genome shotgun (WGS) entry which is preliminary data.</text>
</comment>
<keyword evidence="7" id="KW-1185">Reference proteome</keyword>
<dbReference type="GO" id="GO:0009536">
    <property type="term" value="C:plastid"/>
    <property type="evidence" value="ECO:0007669"/>
    <property type="project" value="UniProtKB-SubCell"/>
</dbReference>
<evidence type="ECO:0000259" key="5">
    <source>
        <dbReference type="Pfam" id="PF04755"/>
    </source>
</evidence>
<keyword evidence="4" id="KW-0732">Signal</keyword>
<reference evidence="6" key="1">
    <citation type="journal article" date="2021" name="Sci. Rep.">
        <title>Diploid genomic architecture of Nitzschia inconspicua, an elite biomass production diatom.</title>
        <authorList>
            <person name="Oliver A."/>
            <person name="Podell S."/>
            <person name="Pinowska A."/>
            <person name="Traller J.C."/>
            <person name="Smith S.R."/>
            <person name="McClure R."/>
            <person name="Beliaev A."/>
            <person name="Bohutskyi P."/>
            <person name="Hill E.A."/>
            <person name="Rabines A."/>
            <person name="Zheng H."/>
            <person name="Allen L.Z."/>
            <person name="Kuo A."/>
            <person name="Grigoriev I.V."/>
            <person name="Allen A.E."/>
            <person name="Hazlebeck D."/>
            <person name="Allen E.E."/>
        </authorList>
    </citation>
    <scope>NUCLEOTIDE SEQUENCE</scope>
    <source>
        <strain evidence="6">Hildebrandi</strain>
    </source>
</reference>
<reference evidence="6" key="2">
    <citation type="submission" date="2021-04" db="EMBL/GenBank/DDBJ databases">
        <authorList>
            <person name="Podell S."/>
        </authorList>
    </citation>
    <scope>NUCLEOTIDE SEQUENCE</scope>
    <source>
        <strain evidence="6">Hildebrandi</strain>
    </source>
</reference>
<proteinExistence type="predicted"/>
<accession>A0A9K3M6I0</accession>
<dbReference type="PANTHER" id="PTHR31906">
    <property type="entry name" value="PLASTID-LIPID-ASSOCIATED PROTEIN 4, CHLOROPLASTIC-RELATED"/>
    <property type="match status" value="1"/>
</dbReference>
<feature type="region of interest" description="Disordered" evidence="3">
    <location>
        <begin position="104"/>
        <end position="124"/>
    </location>
</feature>
<evidence type="ECO:0000313" key="7">
    <source>
        <dbReference type="Proteomes" id="UP000693970"/>
    </source>
</evidence>
<sequence>MLKLTTTAASAFLLWRTCGGFEIRPPSTMTKLPTLTTTTNLLQRSISFTSTSLQYQNGDEYSDIANAHVQKSSQKLLPLVISPEGTKLKDLLVEKISEFREIKERDQTTHSKRRRSSSQGPQKIDFYSVSTDLGNKADEIVELCNKIATYNPTIEPTKFVGDKELGDSSPLQGAWRSLFTTAADANFPQKGGQKAPKVQNVVNAKGGTITNIVEFAPKQDGTDPVLKKLDVVIKAKPTSSNRVELQFKYAKAVLTKLLWFNFSWTLYIPVPPPFIVRSIVFVSRLFKFGRKGAKRVPNGYFDILYLDNDLRIHKTGEDNYFVQARESWDKIKPLLQ</sequence>
<protein>
    <submittedName>
        <fullName evidence="6">Plastid lipid-associated PAP/fibrillin family protein</fullName>
    </submittedName>
</protein>
<feature type="signal peptide" evidence="4">
    <location>
        <begin position="1"/>
        <end position="20"/>
    </location>
</feature>
<evidence type="ECO:0000256" key="3">
    <source>
        <dbReference type="SAM" id="MobiDB-lite"/>
    </source>
</evidence>
<dbReference type="OrthoDB" id="201398at2759"/>
<dbReference type="AlphaFoldDB" id="A0A9K3M6I0"/>
<comment type="subcellular location">
    <subcellularLocation>
        <location evidence="1">Plastid</location>
    </subcellularLocation>
</comment>
<dbReference type="EMBL" id="JAGRRH010000001">
    <property type="protein sequence ID" value="KAG7374705.1"/>
    <property type="molecule type" value="Genomic_DNA"/>
</dbReference>
<dbReference type="InterPro" id="IPR039633">
    <property type="entry name" value="PAP"/>
</dbReference>
<dbReference type="Proteomes" id="UP000693970">
    <property type="component" value="Unassembled WGS sequence"/>
</dbReference>
<evidence type="ECO:0000313" key="6">
    <source>
        <dbReference type="EMBL" id="KAG7374705.1"/>
    </source>
</evidence>
<dbReference type="InterPro" id="IPR006843">
    <property type="entry name" value="PAP/fibrillin_dom"/>
</dbReference>
<feature type="domain" description="Plastid lipid-associated protein/fibrillin conserved" evidence="5">
    <location>
        <begin position="136"/>
        <end position="322"/>
    </location>
</feature>
<evidence type="ECO:0000256" key="2">
    <source>
        <dbReference type="ARBA" id="ARBA00022640"/>
    </source>
</evidence>